<proteinExistence type="predicted"/>
<dbReference type="PROSITE" id="PS51186">
    <property type="entry name" value="GNAT"/>
    <property type="match status" value="1"/>
</dbReference>
<organism evidence="2 5">
    <name type="scientific">Listeria booriae</name>
    <dbReference type="NCBI Taxonomy" id="1552123"/>
    <lineage>
        <taxon>Bacteria</taxon>
        <taxon>Bacillati</taxon>
        <taxon>Bacillota</taxon>
        <taxon>Bacilli</taxon>
        <taxon>Bacillales</taxon>
        <taxon>Listeriaceae</taxon>
        <taxon>Listeria</taxon>
    </lineage>
</organism>
<dbReference type="Proteomes" id="UP000543005">
    <property type="component" value="Unassembled WGS sequence"/>
</dbReference>
<comment type="caution">
    <text evidence="2">The sequence shown here is derived from an EMBL/GenBank/DDBJ whole genome shotgun (WGS) entry which is preliminary data.</text>
</comment>
<name>A0A7X0ZKH6_9LIST</name>
<evidence type="ECO:0000313" key="5">
    <source>
        <dbReference type="Proteomes" id="UP000585696"/>
    </source>
</evidence>
<dbReference type="EMBL" id="JAARZS010000015">
    <property type="protein sequence ID" value="MBC2284203.1"/>
    <property type="molecule type" value="Genomic_DNA"/>
</dbReference>
<accession>A0A7X0ZKH6</accession>
<reference evidence="4 5" key="1">
    <citation type="submission" date="2020-03" db="EMBL/GenBank/DDBJ databases">
        <title>Soil Listeria distribution.</title>
        <authorList>
            <person name="Liao J."/>
            <person name="Wiedmann M."/>
        </authorList>
    </citation>
    <scope>NUCLEOTIDE SEQUENCE [LARGE SCALE GENOMIC DNA]</scope>
    <source>
        <strain evidence="3 4">FSL L7-0051</strain>
        <strain evidence="2 5">FSL L7-0054</strain>
    </source>
</reference>
<dbReference type="GO" id="GO:0016747">
    <property type="term" value="F:acyltransferase activity, transferring groups other than amino-acyl groups"/>
    <property type="evidence" value="ECO:0007669"/>
    <property type="project" value="InterPro"/>
</dbReference>
<dbReference type="CDD" id="cd04301">
    <property type="entry name" value="NAT_SF"/>
    <property type="match status" value="1"/>
</dbReference>
<dbReference type="Proteomes" id="UP000585696">
    <property type="component" value="Unassembled WGS sequence"/>
</dbReference>
<dbReference type="AlphaFoldDB" id="A0A7X0ZKH6"/>
<keyword evidence="2" id="KW-0808">Transferase</keyword>
<dbReference type="InterPro" id="IPR016181">
    <property type="entry name" value="Acyl_CoA_acyltransferase"/>
</dbReference>
<evidence type="ECO:0000313" key="2">
    <source>
        <dbReference type="EMBL" id="MBC2284203.1"/>
    </source>
</evidence>
<dbReference type="EMBL" id="JAARZT010000024">
    <property type="protein sequence ID" value="MBC2294042.1"/>
    <property type="molecule type" value="Genomic_DNA"/>
</dbReference>
<dbReference type="InterPro" id="IPR000182">
    <property type="entry name" value="GNAT_dom"/>
</dbReference>
<sequence length="112" mass="12442">MELLRLSPFTRQEQVVLWNEAFADYLVPATMTEASFKARMESLFLSEEESLVATMNSEPAGIVLTGTRLFQSKKIAWIGGIAIVPKFRKNGLARQLMKALISGYSKQGVAES</sequence>
<gene>
    <name evidence="2" type="ORF">HCB69_07420</name>
    <name evidence="3" type="ORF">HCC36_12440</name>
</gene>
<dbReference type="Pfam" id="PF13527">
    <property type="entry name" value="Acetyltransf_9"/>
    <property type="match status" value="1"/>
</dbReference>
<protein>
    <submittedName>
        <fullName evidence="2">GNAT family N-acetyltransferase</fullName>
    </submittedName>
</protein>
<dbReference type="Gene3D" id="3.40.630.30">
    <property type="match status" value="1"/>
</dbReference>
<evidence type="ECO:0000313" key="4">
    <source>
        <dbReference type="Proteomes" id="UP000543005"/>
    </source>
</evidence>
<dbReference type="RefSeq" id="WP_185629664.1">
    <property type="nucleotide sequence ID" value="NZ_JAARZS010000015.1"/>
</dbReference>
<evidence type="ECO:0000259" key="1">
    <source>
        <dbReference type="PROSITE" id="PS51186"/>
    </source>
</evidence>
<feature type="domain" description="N-acetyltransferase" evidence="1">
    <location>
        <begin position="4"/>
        <end position="112"/>
    </location>
</feature>
<evidence type="ECO:0000313" key="3">
    <source>
        <dbReference type="EMBL" id="MBC2294042.1"/>
    </source>
</evidence>
<dbReference type="SUPFAM" id="SSF55729">
    <property type="entry name" value="Acyl-CoA N-acyltransferases (Nat)"/>
    <property type="match status" value="1"/>
</dbReference>